<organism evidence="3">
    <name type="scientific">Capitella teleta</name>
    <name type="common">Polychaete worm</name>
    <dbReference type="NCBI Taxonomy" id="283909"/>
    <lineage>
        <taxon>Eukaryota</taxon>
        <taxon>Metazoa</taxon>
        <taxon>Spiralia</taxon>
        <taxon>Lophotrochozoa</taxon>
        <taxon>Annelida</taxon>
        <taxon>Polychaeta</taxon>
        <taxon>Sedentaria</taxon>
        <taxon>Scolecida</taxon>
        <taxon>Capitellidae</taxon>
        <taxon>Capitella</taxon>
    </lineage>
</organism>
<dbReference type="AlphaFoldDB" id="R7VKW6"/>
<dbReference type="OrthoDB" id="6134158at2759"/>
<dbReference type="EMBL" id="AMQN01003996">
    <property type="status" value="NOT_ANNOTATED_CDS"/>
    <property type="molecule type" value="Genomic_DNA"/>
</dbReference>
<dbReference type="Pfam" id="PF04230">
    <property type="entry name" value="PS_pyruv_trans"/>
    <property type="match status" value="1"/>
</dbReference>
<evidence type="ECO:0000313" key="4">
    <source>
        <dbReference type="EnsemblMetazoa" id="CapteP217870"/>
    </source>
</evidence>
<dbReference type="EnsemblMetazoa" id="CapteT217870">
    <property type="protein sequence ID" value="CapteP217870"/>
    <property type="gene ID" value="CapteG217870"/>
</dbReference>
<dbReference type="InterPro" id="IPR007345">
    <property type="entry name" value="Polysacch_pyruvyl_Trfase"/>
</dbReference>
<dbReference type="HOGENOM" id="CLU_041349_0_0_1"/>
<keyword evidence="5" id="KW-1185">Reference proteome</keyword>
<dbReference type="OMA" id="IEMMEAC"/>
<evidence type="ECO:0000259" key="2">
    <source>
        <dbReference type="Pfam" id="PF04230"/>
    </source>
</evidence>
<evidence type="ECO:0000313" key="3">
    <source>
        <dbReference type="EMBL" id="ELU17726.1"/>
    </source>
</evidence>
<dbReference type="Proteomes" id="UP000014760">
    <property type="component" value="Unassembled WGS sequence"/>
</dbReference>
<name>R7VKW6_CAPTE</name>
<protein>
    <recommendedName>
        <fullName evidence="2">Polysaccharide pyruvyl transferase domain-containing protein</fullName>
    </recommendedName>
</protein>
<reference evidence="3 5" key="2">
    <citation type="journal article" date="2013" name="Nature">
        <title>Insights into bilaterian evolution from three spiralian genomes.</title>
        <authorList>
            <person name="Simakov O."/>
            <person name="Marletaz F."/>
            <person name="Cho S.J."/>
            <person name="Edsinger-Gonzales E."/>
            <person name="Havlak P."/>
            <person name="Hellsten U."/>
            <person name="Kuo D.H."/>
            <person name="Larsson T."/>
            <person name="Lv J."/>
            <person name="Arendt D."/>
            <person name="Savage R."/>
            <person name="Osoegawa K."/>
            <person name="de Jong P."/>
            <person name="Grimwood J."/>
            <person name="Chapman J.A."/>
            <person name="Shapiro H."/>
            <person name="Aerts A."/>
            <person name="Otillar R.P."/>
            <person name="Terry A.Y."/>
            <person name="Boore J.L."/>
            <person name="Grigoriev I.V."/>
            <person name="Lindberg D.R."/>
            <person name="Seaver E.C."/>
            <person name="Weisblat D.A."/>
            <person name="Putnam N.H."/>
            <person name="Rokhsar D.S."/>
        </authorList>
    </citation>
    <scope>NUCLEOTIDE SEQUENCE</scope>
    <source>
        <strain evidence="3 5">I ESC-2004</strain>
    </source>
</reference>
<reference evidence="4" key="3">
    <citation type="submission" date="2015-06" db="UniProtKB">
        <authorList>
            <consortium name="EnsemblMetazoa"/>
        </authorList>
    </citation>
    <scope>IDENTIFICATION</scope>
</reference>
<evidence type="ECO:0000313" key="5">
    <source>
        <dbReference type="Proteomes" id="UP000014760"/>
    </source>
</evidence>
<evidence type="ECO:0000256" key="1">
    <source>
        <dbReference type="SAM" id="SignalP"/>
    </source>
</evidence>
<gene>
    <name evidence="3" type="ORF">CAPTEDRAFT_217870</name>
</gene>
<feature type="domain" description="Polysaccharide pyruvyl transferase" evidence="2">
    <location>
        <begin position="124"/>
        <end position="342"/>
    </location>
</feature>
<keyword evidence="1" id="KW-0732">Signal</keyword>
<sequence>MELQVYSTARILIVLCLLYKLCGHHEDKVTWSEMVDSECGDFPLEPNSRQTWSKCWSDHFRAIPNAKSVSGGMQTMLLKVLAQLLNDIDKVILLDIPVFENKGDPAIALGEFNLMRMLHKEVIYTCTYQCGSKQWQRARDMVDTLGSGNVAVLAHGGGNVGGYPERDLKRYEMMEMFPDVKFIMMPQSVFFNDSVQLRKAAKMYAKHKDLIILLRNQPSFEVIHKAMPLVTSILAPDAAYGIGRLTRFMEPLYDFIIMRRGDEEAVSDIGSFHFPDNVTFAEGDWNRLWPTPRGKTLLDQLHLFPYNGMLCIQRGRVLITDRLHGHIVSTLFDNLPTVILGNSHGKLRDFYDTWSSPHRTVIAHTAEEASIKAVDMLRRFYPDRVSNKEDFQHSLTQCTVPNCGRNLILIKGVMHDYDADLFLAITI</sequence>
<reference evidence="5" key="1">
    <citation type="submission" date="2012-12" db="EMBL/GenBank/DDBJ databases">
        <authorList>
            <person name="Hellsten U."/>
            <person name="Grimwood J."/>
            <person name="Chapman J.A."/>
            <person name="Shapiro H."/>
            <person name="Aerts A."/>
            <person name="Otillar R.P."/>
            <person name="Terry A.Y."/>
            <person name="Boore J.L."/>
            <person name="Simakov O."/>
            <person name="Marletaz F."/>
            <person name="Cho S.-J."/>
            <person name="Edsinger-Gonzales E."/>
            <person name="Havlak P."/>
            <person name="Kuo D.-H."/>
            <person name="Larsson T."/>
            <person name="Lv J."/>
            <person name="Arendt D."/>
            <person name="Savage R."/>
            <person name="Osoegawa K."/>
            <person name="de Jong P."/>
            <person name="Lindberg D.R."/>
            <person name="Seaver E.C."/>
            <person name="Weisblat D.A."/>
            <person name="Putnam N.H."/>
            <person name="Grigoriev I.V."/>
            <person name="Rokhsar D.S."/>
        </authorList>
    </citation>
    <scope>NUCLEOTIDE SEQUENCE</scope>
    <source>
        <strain evidence="5">I ESC-2004</strain>
    </source>
</reference>
<feature type="chain" id="PRO_5008789139" description="Polysaccharide pyruvyl transferase domain-containing protein" evidence="1">
    <location>
        <begin position="24"/>
        <end position="427"/>
    </location>
</feature>
<proteinExistence type="predicted"/>
<feature type="signal peptide" evidence="1">
    <location>
        <begin position="1"/>
        <end position="23"/>
    </location>
</feature>
<dbReference type="EMBL" id="KB292365">
    <property type="protein sequence ID" value="ELU17726.1"/>
    <property type="molecule type" value="Genomic_DNA"/>
</dbReference>
<accession>R7VKW6</accession>